<feature type="domain" description="HAMP" evidence="3">
    <location>
        <begin position="213"/>
        <end position="266"/>
    </location>
</feature>
<evidence type="ECO:0000313" key="5">
    <source>
        <dbReference type="Proteomes" id="UP000295023"/>
    </source>
</evidence>
<comment type="caution">
    <text evidence="4">The sequence shown here is derived from an EMBL/GenBank/DDBJ whole genome shotgun (WGS) entry which is preliminary data.</text>
</comment>
<dbReference type="OrthoDB" id="7295762at2"/>
<keyword evidence="2" id="KW-0472">Membrane</keyword>
<reference evidence="4 5" key="1">
    <citation type="submission" date="2019-03" db="EMBL/GenBank/DDBJ databases">
        <title>Paracraurococcus aquatilis NE82 genome sequence.</title>
        <authorList>
            <person name="Zhao Y."/>
            <person name="Du Z."/>
        </authorList>
    </citation>
    <scope>NUCLEOTIDE SEQUENCE [LARGE SCALE GENOMIC DNA]</scope>
    <source>
        <strain evidence="4 5">NE82</strain>
    </source>
</reference>
<dbReference type="RefSeq" id="WP_132297259.1">
    <property type="nucleotide sequence ID" value="NZ_SKBM01000049.1"/>
</dbReference>
<dbReference type="SUPFAM" id="SSF58104">
    <property type="entry name" value="Methyl-accepting chemotaxis protein (MCP) signaling domain"/>
    <property type="match status" value="1"/>
</dbReference>
<dbReference type="Pfam" id="PF00672">
    <property type="entry name" value="HAMP"/>
    <property type="match status" value="1"/>
</dbReference>
<keyword evidence="5" id="KW-1185">Reference proteome</keyword>
<accession>A0A4R4D4U1</accession>
<proteinExistence type="predicted"/>
<gene>
    <name evidence="4" type="ORF">EXY23_26315</name>
</gene>
<dbReference type="EMBL" id="SKBM01000049">
    <property type="protein sequence ID" value="TCZ52289.1"/>
    <property type="molecule type" value="Genomic_DNA"/>
</dbReference>
<dbReference type="CDD" id="cd06225">
    <property type="entry name" value="HAMP"/>
    <property type="match status" value="1"/>
</dbReference>
<keyword evidence="2" id="KW-0812">Transmembrane</keyword>
<feature type="non-terminal residue" evidence="4">
    <location>
        <position position="392"/>
    </location>
</feature>
<dbReference type="Gene3D" id="6.10.340.10">
    <property type="match status" value="1"/>
</dbReference>
<dbReference type="PANTHER" id="PTHR32089:SF112">
    <property type="entry name" value="LYSOZYME-LIKE PROTEIN-RELATED"/>
    <property type="match status" value="1"/>
</dbReference>
<dbReference type="InterPro" id="IPR003660">
    <property type="entry name" value="HAMP_dom"/>
</dbReference>
<feature type="region of interest" description="Disordered" evidence="1">
    <location>
        <begin position="371"/>
        <end position="392"/>
    </location>
</feature>
<name>A0A4R4D4U1_9PROT</name>
<dbReference type="Proteomes" id="UP000295023">
    <property type="component" value="Unassembled WGS sequence"/>
</dbReference>
<dbReference type="AlphaFoldDB" id="A0A4R4D4U1"/>
<evidence type="ECO:0000256" key="1">
    <source>
        <dbReference type="SAM" id="MobiDB-lite"/>
    </source>
</evidence>
<dbReference type="GO" id="GO:0016020">
    <property type="term" value="C:membrane"/>
    <property type="evidence" value="ECO:0007669"/>
    <property type="project" value="InterPro"/>
</dbReference>
<dbReference type="SMART" id="SM00304">
    <property type="entry name" value="HAMP"/>
    <property type="match status" value="2"/>
</dbReference>
<dbReference type="SUPFAM" id="SSF158472">
    <property type="entry name" value="HAMP domain-like"/>
    <property type="match status" value="1"/>
</dbReference>
<organism evidence="4 5">
    <name type="scientific">Roseicella aquatilis</name>
    <dbReference type="NCBI Taxonomy" id="2527868"/>
    <lineage>
        <taxon>Bacteria</taxon>
        <taxon>Pseudomonadati</taxon>
        <taxon>Pseudomonadota</taxon>
        <taxon>Alphaproteobacteria</taxon>
        <taxon>Acetobacterales</taxon>
        <taxon>Roseomonadaceae</taxon>
        <taxon>Roseicella</taxon>
    </lineage>
</organism>
<sequence length="392" mass="41328">MLQRLDNLPIARKVLLALTLMAVLTLGAAWYAVTSLSATDARYSALLEHETKAALWAARANIAMIDEGRLLNRMIAETDEASMRTTQRELGEVRGQVRERLAATARYMPDIAADVRAIEAGAARLAEVTAVVERATLAGDNDTALRELRERRLPIYNDVRQAMRELTARLDGMAQRASENATGDANTAWWTTLAASLAGVIVSVGLALWMMTMGVSRPIGRIAERMRALAAGEKESPVPGAGRRDEVGRMAEAVESFRQAAIEQERMAAASAAEQAAKAARTERVEGLVRQFEAEAAEALRVVSAASTELDATAREMQGTAQGGAEQAASLAAASEQASANVATVAASAEEMAASIGEVARQVAESARAARQAAGDARATDDAVGGLAEAAG</sequence>
<dbReference type="PROSITE" id="PS50885">
    <property type="entry name" value="HAMP"/>
    <property type="match status" value="1"/>
</dbReference>
<protein>
    <submittedName>
        <fullName evidence="4">HAMP domain-containing protein</fullName>
    </submittedName>
</protein>
<dbReference type="PANTHER" id="PTHR32089">
    <property type="entry name" value="METHYL-ACCEPTING CHEMOTAXIS PROTEIN MCPB"/>
    <property type="match status" value="1"/>
</dbReference>
<evidence type="ECO:0000259" key="3">
    <source>
        <dbReference type="PROSITE" id="PS50885"/>
    </source>
</evidence>
<feature type="compositionally biased region" description="Low complexity" evidence="1">
    <location>
        <begin position="371"/>
        <end position="386"/>
    </location>
</feature>
<evidence type="ECO:0000313" key="4">
    <source>
        <dbReference type="EMBL" id="TCZ52289.1"/>
    </source>
</evidence>
<evidence type="ECO:0000256" key="2">
    <source>
        <dbReference type="SAM" id="Phobius"/>
    </source>
</evidence>
<dbReference type="GO" id="GO:0007165">
    <property type="term" value="P:signal transduction"/>
    <property type="evidence" value="ECO:0007669"/>
    <property type="project" value="InterPro"/>
</dbReference>
<feature type="transmembrane region" description="Helical" evidence="2">
    <location>
        <begin position="188"/>
        <end position="211"/>
    </location>
</feature>
<keyword evidence="2" id="KW-1133">Transmembrane helix</keyword>